<name>A0A1I1WTV2_9BACT</name>
<feature type="compositionally biased region" description="Gly residues" evidence="1">
    <location>
        <begin position="31"/>
        <end position="50"/>
    </location>
</feature>
<dbReference type="EMBL" id="FOMX01000007">
    <property type="protein sequence ID" value="SFD97818.1"/>
    <property type="molecule type" value="Genomic_DNA"/>
</dbReference>
<evidence type="ECO:0000313" key="2">
    <source>
        <dbReference type="EMBL" id="SFD97818.1"/>
    </source>
</evidence>
<feature type="region of interest" description="Disordered" evidence="1">
    <location>
        <begin position="22"/>
        <end position="57"/>
    </location>
</feature>
<reference evidence="3" key="1">
    <citation type="submission" date="2016-10" db="EMBL/GenBank/DDBJ databases">
        <authorList>
            <person name="Varghese N."/>
            <person name="Submissions S."/>
        </authorList>
    </citation>
    <scope>NUCLEOTIDE SEQUENCE [LARGE SCALE GENOMIC DNA]</scope>
    <source>
        <strain evidence="3">ATCC 25963</strain>
    </source>
</reference>
<keyword evidence="3" id="KW-1185">Reference proteome</keyword>
<evidence type="ECO:0000256" key="1">
    <source>
        <dbReference type="SAM" id="MobiDB-lite"/>
    </source>
</evidence>
<dbReference type="Proteomes" id="UP000199400">
    <property type="component" value="Unassembled WGS sequence"/>
</dbReference>
<protein>
    <submittedName>
        <fullName evidence="2">Uncharacterized protein</fullName>
    </submittedName>
</protein>
<organism evidence="2 3">
    <name type="scientific">Nannocystis exedens</name>
    <dbReference type="NCBI Taxonomy" id="54"/>
    <lineage>
        <taxon>Bacteria</taxon>
        <taxon>Pseudomonadati</taxon>
        <taxon>Myxococcota</taxon>
        <taxon>Polyangia</taxon>
        <taxon>Nannocystales</taxon>
        <taxon>Nannocystaceae</taxon>
        <taxon>Nannocystis</taxon>
    </lineage>
</organism>
<proteinExistence type="predicted"/>
<dbReference type="AlphaFoldDB" id="A0A1I1WTV2"/>
<evidence type="ECO:0000313" key="3">
    <source>
        <dbReference type="Proteomes" id="UP000199400"/>
    </source>
</evidence>
<accession>A0A1I1WTV2</accession>
<gene>
    <name evidence="2" type="ORF">SAMN02745121_02480</name>
</gene>
<dbReference type="STRING" id="54.SAMN02745121_02480"/>
<dbReference type="RefSeq" id="WP_096329126.1">
    <property type="nucleotide sequence ID" value="NZ_FOMX01000007.1"/>
</dbReference>
<sequence>MRPLLVLVLACVACTSATEKSREAWDKAVSGRGGSSKGAGGSGGGRGSTRGNGPRDNWQALAQFTTDASETLSGGSTTVSVPRLAKQMCSEVPEALSEDPPPDAVRCAPRSPFAALGHELELELGRDSTIGLVARDLSDQDSGELVRQAMQRLRGICREPWVSASRADNALADFHRCPTATGAEVVVGRFPTNLAAGQWHFSLAVLGPG</sequence>